<accession>A0A8H3WUV1</accession>
<evidence type="ECO:0000313" key="2">
    <source>
        <dbReference type="Proteomes" id="UP000434172"/>
    </source>
</evidence>
<comment type="caution">
    <text evidence="1">The sequence shown here is derived from an EMBL/GenBank/DDBJ whole genome shotgun (WGS) entry which is preliminary data.</text>
</comment>
<dbReference type="AlphaFoldDB" id="A0A8H3WUV1"/>
<reference evidence="1 2" key="1">
    <citation type="submission" date="2019-12" db="EMBL/GenBank/DDBJ databases">
        <title>A genome sequence resource for the geographically widespread anthracnose pathogen Colletotrichum asianum.</title>
        <authorList>
            <person name="Meng Y."/>
        </authorList>
    </citation>
    <scope>NUCLEOTIDE SEQUENCE [LARGE SCALE GENOMIC DNA]</scope>
    <source>
        <strain evidence="1 2">ICMP 18580</strain>
    </source>
</reference>
<name>A0A8H3WUV1_9PEZI</name>
<organism evidence="1 2">
    <name type="scientific">Colletotrichum asianum</name>
    <dbReference type="NCBI Taxonomy" id="702518"/>
    <lineage>
        <taxon>Eukaryota</taxon>
        <taxon>Fungi</taxon>
        <taxon>Dikarya</taxon>
        <taxon>Ascomycota</taxon>
        <taxon>Pezizomycotina</taxon>
        <taxon>Sordariomycetes</taxon>
        <taxon>Hypocreomycetidae</taxon>
        <taxon>Glomerellales</taxon>
        <taxon>Glomerellaceae</taxon>
        <taxon>Colletotrichum</taxon>
        <taxon>Colletotrichum gloeosporioides species complex</taxon>
    </lineage>
</organism>
<proteinExistence type="predicted"/>
<sequence>MATAEASALALDSGIFIREGGGWFMQRPSWVHRRMRVNNVVCVCVMQMWLVVVCCRSCRRLLLLLLLLRCLRRMTAEQKSKYCYLGGSEVSCERVLKLTKFRTMFLAEVSWWPGGKCGIHKVARGGIHSAAAAGSETWSVVEGPVVLFEVWDWERGHGAPQKP</sequence>
<dbReference type="OrthoDB" id="10535048at2759"/>
<dbReference type="EMBL" id="WOWK01000003">
    <property type="protein sequence ID" value="KAF0331578.1"/>
    <property type="molecule type" value="Genomic_DNA"/>
</dbReference>
<evidence type="ECO:0000313" key="1">
    <source>
        <dbReference type="EMBL" id="KAF0331578.1"/>
    </source>
</evidence>
<gene>
    <name evidence="1" type="ORF">GQ607_001324</name>
</gene>
<protein>
    <submittedName>
        <fullName evidence="1">Uncharacterized protein</fullName>
    </submittedName>
</protein>
<dbReference type="Proteomes" id="UP000434172">
    <property type="component" value="Unassembled WGS sequence"/>
</dbReference>
<keyword evidence="2" id="KW-1185">Reference proteome</keyword>